<gene>
    <name evidence="1" type="ORF">BKA55DRAFT_578955</name>
</gene>
<sequence>MDQDTNTYAHQALTSHDSIRILHLLPGSDNDVIRCSSEEMVLDEAEGRYEAVSYDCGRSYITSTIVCDSAALPVTTNLELGLRTFRLKLYLHFPRVMPTKGICQMQNDHSHDRGTGA</sequence>
<dbReference type="RefSeq" id="XP_046045150.1">
    <property type="nucleotide sequence ID" value="XM_046193784.1"/>
</dbReference>
<accession>A0A9P9GEF5</accession>
<reference evidence="1" key="1">
    <citation type="journal article" date="2021" name="Nat. Commun.">
        <title>Genetic determinants of endophytism in the Arabidopsis root mycobiome.</title>
        <authorList>
            <person name="Mesny F."/>
            <person name="Miyauchi S."/>
            <person name="Thiergart T."/>
            <person name="Pickel B."/>
            <person name="Atanasova L."/>
            <person name="Karlsson M."/>
            <person name="Huettel B."/>
            <person name="Barry K.W."/>
            <person name="Haridas S."/>
            <person name="Chen C."/>
            <person name="Bauer D."/>
            <person name="Andreopoulos W."/>
            <person name="Pangilinan J."/>
            <person name="LaButti K."/>
            <person name="Riley R."/>
            <person name="Lipzen A."/>
            <person name="Clum A."/>
            <person name="Drula E."/>
            <person name="Henrissat B."/>
            <person name="Kohler A."/>
            <person name="Grigoriev I.V."/>
            <person name="Martin F.M."/>
            <person name="Hacquard S."/>
        </authorList>
    </citation>
    <scope>NUCLEOTIDE SEQUENCE</scope>
    <source>
        <strain evidence="1">MPI-CAGE-AT-0023</strain>
    </source>
</reference>
<dbReference type="InterPro" id="IPR052895">
    <property type="entry name" value="HetReg/Transcr_Mod"/>
</dbReference>
<keyword evidence="2" id="KW-1185">Reference proteome</keyword>
<dbReference type="Proteomes" id="UP000720189">
    <property type="component" value="Unassembled WGS sequence"/>
</dbReference>
<dbReference type="PANTHER" id="PTHR24148:SF64">
    <property type="entry name" value="HETEROKARYON INCOMPATIBILITY DOMAIN-CONTAINING PROTEIN"/>
    <property type="match status" value="1"/>
</dbReference>
<dbReference type="AlphaFoldDB" id="A0A9P9GEF5"/>
<dbReference type="PANTHER" id="PTHR24148">
    <property type="entry name" value="ANKYRIN REPEAT DOMAIN-CONTAINING PROTEIN 39 HOMOLOG-RELATED"/>
    <property type="match status" value="1"/>
</dbReference>
<organism evidence="1 2">
    <name type="scientific">Fusarium redolens</name>
    <dbReference type="NCBI Taxonomy" id="48865"/>
    <lineage>
        <taxon>Eukaryota</taxon>
        <taxon>Fungi</taxon>
        <taxon>Dikarya</taxon>
        <taxon>Ascomycota</taxon>
        <taxon>Pezizomycotina</taxon>
        <taxon>Sordariomycetes</taxon>
        <taxon>Hypocreomycetidae</taxon>
        <taxon>Hypocreales</taxon>
        <taxon>Nectriaceae</taxon>
        <taxon>Fusarium</taxon>
        <taxon>Fusarium redolens species complex</taxon>
    </lineage>
</organism>
<dbReference type="GeneID" id="70223738"/>
<evidence type="ECO:0000313" key="2">
    <source>
        <dbReference type="Proteomes" id="UP000720189"/>
    </source>
</evidence>
<dbReference type="EMBL" id="JAGMUX010000016">
    <property type="protein sequence ID" value="KAH7237020.1"/>
    <property type="molecule type" value="Genomic_DNA"/>
</dbReference>
<protein>
    <submittedName>
        <fullName evidence="1">Uncharacterized protein</fullName>
    </submittedName>
</protein>
<proteinExistence type="predicted"/>
<comment type="caution">
    <text evidence="1">The sequence shown here is derived from an EMBL/GenBank/DDBJ whole genome shotgun (WGS) entry which is preliminary data.</text>
</comment>
<dbReference type="OrthoDB" id="2504919at2759"/>
<name>A0A9P9GEF5_FUSRE</name>
<evidence type="ECO:0000313" key="1">
    <source>
        <dbReference type="EMBL" id="KAH7237020.1"/>
    </source>
</evidence>